<protein>
    <submittedName>
        <fullName evidence="1">Uncharacterized protein</fullName>
    </submittedName>
</protein>
<keyword evidence="2" id="KW-1185">Reference proteome</keyword>
<comment type="caution">
    <text evidence="1">The sequence shown here is derived from an EMBL/GenBank/DDBJ whole genome shotgun (WGS) entry which is preliminary data.</text>
</comment>
<name>A0ACC2T3Q2_9FUNG</name>
<gene>
    <name evidence="1" type="ORF">DSO57_1019872</name>
</gene>
<accession>A0ACC2T3Q2</accession>
<proteinExistence type="predicted"/>
<organism evidence="1 2">
    <name type="scientific">Entomophthora muscae</name>
    <dbReference type="NCBI Taxonomy" id="34485"/>
    <lineage>
        <taxon>Eukaryota</taxon>
        <taxon>Fungi</taxon>
        <taxon>Fungi incertae sedis</taxon>
        <taxon>Zoopagomycota</taxon>
        <taxon>Entomophthoromycotina</taxon>
        <taxon>Entomophthoromycetes</taxon>
        <taxon>Entomophthorales</taxon>
        <taxon>Entomophthoraceae</taxon>
        <taxon>Entomophthora</taxon>
    </lineage>
</organism>
<sequence length="512" mass="57652">MESDLIIIVIYFTIIIIGIAFFVLYYYISERKEVEVRVLERINQQKAIETLVSNVAKQFASLVNLPIRRAQFRQKGLVQVISWLLLLGILGSLGGVIAGSFLDKDNPIDSKKRLKVGAFLYVLCLNLYFIMRQYVYYTKQAFTHSHDARFQALRYTNFNRFEKSWANYMQLAVLGLEFIQLLSFPLQDIIAYLSSQETHEMSSAGAALSLASLLPNISVKFYYVQFWTCMGVVLFSVLVSLAIHLYNDKFIPGISLFWVSHLVPVVHVAYLPILVTFIDSVACLLVDENSSKLGSRSQLLKCSQQDVSLQLYLWLSLLGFTLAYLLLTVFVTSYERKPLEGDIEFKSKGVAFMKNMSLLLTIDFSLTPIEYSRVKGILSVVILTAVVIYSLHSRPCYVSQINFWRTVGYCCILWSALPGAILDPSSLKIVPIILLILGGWVVILLLSLAGRYCAHTNLTIPPSISQDNCPSNPPRESGRLGKPYPTTFSALHMPEYDLNGAGSRAPSTPFVY</sequence>
<dbReference type="EMBL" id="QTSX02003641">
    <property type="protein sequence ID" value="KAJ9069309.1"/>
    <property type="molecule type" value="Genomic_DNA"/>
</dbReference>
<dbReference type="Proteomes" id="UP001165960">
    <property type="component" value="Unassembled WGS sequence"/>
</dbReference>
<reference evidence="1" key="1">
    <citation type="submission" date="2022-04" db="EMBL/GenBank/DDBJ databases">
        <title>Genome of the entomopathogenic fungus Entomophthora muscae.</title>
        <authorList>
            <person name="Elya C."/>
            <person name="Lovett B.R."/>
            <person name="Lee E."/>
            <person name="Macias A.M."/>
            <person name="Hajek A.E."/>
            <person name="De Bivort B.L."/>
            <person name="Kasson M.T."/>
            <person name="De Fine Licht H.H."/>
            <person name="Stajich J.E."/>
        </authorList>
    </citation>
    <scope>NUCLEOTIDE SEQUENCE</scope>
    <source>
        <strain evidence="1">Berkeley</strain>
    </source>
</reference>
<evidence type="ECO:0000313" key="2">
    <source>
        <dbReference type="Proteomes" id="UP001165960"/>
    </source>
</evidence>
<evidence type="ECO:0000313" key="1">
    <source>
        <dbReference type="EMBL" id="KAJ9069309.1"/>
    </source>
</evidence>